<evidence type="ECO:0000259" key="11">
    <source>
        <dbReference type="PROSITE" id="PS51645"/>
    </source>
</evidence>
<dbReference type="Pfam" id="PF03441">
    <property type="entry name" value="FAD_binding_7"/>
    <property type="match status" value="1"/>
</dbReference>
<feature type="binding site" evidence="8">
    <location>
        <begin position="226"/>
        <end position="230"/>
    </location>
    <ligand>
        <name>FAD</name>
        <dbReference type="ChEBI" id="CHEBI:57692"/>
    </ligand>
</feature>
<evidence type="ECO:0000313" key="12">
    <source>
        <dbReference type="EMBL" id="SEO15426.1"/>
    </source>
</evidence>
<feature type="site" description="Electron transfer via tryptophanyl radical" evidence="9">
    <location>
        <position position="379"/>
    </location>
</feature>
<keyword evidence="4 8" id="KW-0285">Flavoprotein</keyword>
<dbReference type="EMBL" id="FODJ01000004">
    <property type="protein sequence ID" value="SEO15426.1"/>
    <property type="molecule type" value="Genomic_DNA"/>
</dbReference>
<feature type="binding site" evidence="8">
    <location>
        <position position="214"/>
    </location>
    <ligand>
        <name>FAD</name>
        <dbReference type="ChEBI" id="CHEBI:57692"/>
    </ligand>
</feature>
<dbReference type="PROSITE" id="PS51645">
    <property type="entry name" value="PHR_CRY_ALPHA_BETA"/>
    <property type="match status" value="1"/>
</dbReference>
<dbReference type="STRING" id="872970.SAMN04488134_104121"/>
<feature type="binding site" evidence="8">
    <location>
        <begin position="369"/>
        <end position="371"/>
    </location>
    <ligand>
        <name>FAD</name>
        <dbReference type="ChEBI" id="CHEBI:57692"/>
    </ligand>
</feature>
<dbReference type="InterPro" id="IPR036155">
    <property type="entry name" value="Crypto/Photolyase_N_sf"/>
</dbReference>
<dbReference type="InterPro" id="IPR002081">
    <property type="entry name" value="Cryptochrome/DNA_photolyase_1"/>
</dbReference>
<dbReference type="GO" id="GO:0003904">
    <property type="term" value="F:deoxyribodipyrimidine photo-lyase activity"/>
    <property type="evidence" value="ECO:0007669"/>
    <property type="project" value="UniProtKB-EC"/>
</dbReference>
<evidence type="ECO:0000256" key="2">
    <source>
        <dbReference type="ARBA" id="ARBA00013149"/>
    </source>
</evidence>
<dbReference type="InterPro" id="IPR014729">
    <property type="entry name" value="Rossmann-like_a/b/a_fold"/>
</dbReference>
<dbReference type="PRINTS" id="PR00147">
    <property type="entry name" value="DNAPHOTLYASE"/>
</dbReference>
<evidence type="ECO:0000256" key="6">
    <source>
        <dbReference type="ARBA" id="ARBA00022991"/>
    </source>
</evidence>
<dbReference type="GO" id="GO:0071949">
    <property type="term" value="F:FAD binding"/>
    <property type="evidence" value="ECO:0007669"/>
    <property type="project" value="TreeGrafter"/>
</dbReference>
<reference evidence="12 13" key="1">
    <citation type="submission" date="2016-10" db="EMBL/GenBank/DDBJ databases">
        <authorList>
            <person name="de Groot N.N."/>
        </authorList>
    </citation>
    <scope>NUCLEOTIDE SEQUENCE [LARGE SCALE GENOMIC DNA]</scope>
    <source>
        <strain evidence="12 13">CGMCC 1.10434</strain>
    </source>
</reference>
<dbReference type="FunFam" id="1.10.579.10:FF:000003">
    <property type="entry name" value="Deoxyribodipyrimidine photo-lyase"/>
    <property type="match status" value="1"/>
</dbReference>
<evidence type="ECO:0000256" key="1">
    <source>
        <dbReference type="ARBA" id="ARBA00001932"/>
    </source>
</evidence>
<evidence type="ECO:0000256" key="4">
    <source>
        <dbReference type="ARBA" id="ARBA00022630"/>
    </source>
</evidence>
<dbReference type="GO" id="GO:0003677">
    <property type="term" value="F:DNA binding"/>
    <property type="evidence" value="ECO:0007669"/>
    <property type="project" value="TreeGrafter"/>
</dbReference>
<dbReference type="PANTHER" id="PTHR11455:SF9">
    <property type="entry name" value="CRYPTOCHROME CIRCADIAN CLOCK 5 ISOFORM X1"/>
    <property type="match status" value="1"/>
</dbReference>
<keyword evidence="6 10" id="KW-0157">Chromophore</keyword>
<keyword evidence="13" id="KW-1185">Reference proteome</keyword>
<dbReference type="RefSeq" id="WP_091496531.1">
    <property type="nucleotide sequence ID" value="NZ_FODJ01000004.1"/>
</dbReference>
<dbReference type="OrthoDB" id="9772484at2"/>
<dbReference type="InterPro" id="IPR005101">
    <property type="entry name" value="Cryptochr/Photolyase_FAD-bd"/>
</dbReference>
<dbReference type="AlphaFoldDB" id="A0A1H8ME41"/>
<feature type="site" description="Electron transfer via tryptophanyl radical" evidence="9">
    <location>
        <position position="303"/>
    </location>
</feature>
<evidence type="ECO:0000256" key="3">
    <source>
        <dbReference type="ARBA" id="ARBA00014046"/>
    </source>
</evidence>
<dbReference type="GO" id="GO:0000719">
    <property type="term" value="P:photoreactive repair"/>
    <property type="evidence" value="ECO:0007669"/>
    <property type="project" value="UniProtKB-ARBA"/>
</dbReference>
<dbReference type="Gene3D" id="1.25.40.80">
    <property type="match status" value="1"/>
</dbReference>
<keyword evidence="5 8" id="KW-0274">FAD</keyword>
<dbReference type="PROSITE" id="PS00394">
    <property type="entry name" value="DNA_PHOTOLYASES_1_1"/>
    <property type="match status" value="1"/>
</dbReference>
<evidence type="ECO:0000256" key="8">
    <source>
        <dbReference type="PIRSR" id="PIRSR602081-1"/>
    </source>
</evidence>
<name>A0A1H8ME41_9BACI</name>
<dbReference type="InterPro" id="IPR006050">
    <property type="entry name" value="DNA_photolyase_N"/>
</dbReference>
<dbReference type="InterPro" id="IPR036134">
    <property type="entry name" value="Crypto/Photolyase_FAD-like_sf"/>
</dbReference>
<dbReference type="SUPFAM" id="SSF52425">
    <property type="entry name" value="Cryptochrome/photolyase, N-terminal domain"/>
    <property type="match status" value="1"/>
</dbReference>
<comment type="similarity">
    <text evidence="10">Belongs to the DNA photolyase family.</text>
</comment>
<dbReference type="Proteomes" id="UP000199300">
    <property type="component" value="Unassembled WGS sequence"/>
</dbReference>
<dbReference type="EC" id="4.1.99.3" evidence="2"/>
<comment type="cofactor">
    <cofactor evidence="1">
        <name>(6R)-5,10-methylene-5,6,7,8-tetrahydrofolate</name>
        <dbReference type="ChEBI" id="CHEBI:15636"/>
    </cofactor>
</comment>
<dbReference type="GO" id="GO:0009416">
    <property type="term" value="P:response to light stimulus"/>
    <property type="evidence" value="ECO:0007669"/>
    <property type="project" value="TreeGrafter"/>
</dbReference>
<keyword evidence="12" id="KW-0456">Lyase</keyword>
<evidence type="ECO:0000256" key="5">
    <source>
        <dbReference type="ARBA" id="ARBA00022827"/>
    </source>
</evidence>
<sequence length="473" mass="54693">MRILVWFREDLRLQDHPALNEAGNRGEILPVYIHSIANRAASAQDWFVKEHLNQLADDLAQQGLALIIKKGDPQVELATIIQHYQLDAIYFNQSHLAEENAYDYELKRVFEQKGVKVKLFHSNMLIEPGSIATAQGDPYKVFTPFWKQMMKQEIIKPTKGPSEYKGIKSVEQTESKLLIKEEKWMGKLQPHWRIGERAAHEILEQFIKKKVLTYHDNRDFPIEDGTSSLSPYLAVGAISPRIIWARLQEYLAGAAGEKTAAIEKGSWAFLRQLAWRDFAYQQLAAHPQVSYKSMRPEFDYFDWRDDEVLFQAWREGKTGYPLVDAAMRQLWEMGWLSNRMRMVVGSFLTKHLRIDWRAGQQWFKETLIDYDLANNTLGWQWIAGSGFDAAPYFRIFNPTLQAEKFDPTGKFIKAWVPELKQLTPPHLFNPDQANNDELTQANVKLGTTYPKPIVKHKVAREQALVAYQQIKGG</sequence>
<evidence type="ECO:0000256" key="9">
    <source>
        <dbReference type="PIRSR" id="PIRSR602081-2"/>
    </source>
</evidence>
<dbReference type="Gene3D" id="3.40.50.620">
    <property type="entry name" value="HUPs"/>
    <property type="match status" value="1"/>
</dbReference>
<evidence type="ECO:0000256" key="10">
    <source>
        <dbReference type="RuleBase" id="RU004182"/>
    </source>
</evidence>
<dbReference type="PANTHER" id="PTHR11455">
    <property type="entry name" value="CRYPTOCHROME"/>
    <property type="match status" value="1"/>
</dbReference>
<dbReference type="InterPro" id="IPR018394">
    <property type="entry name" value="DNA_photolyase_1_CS_C"/>
</dbReference>
<evidence type="ECO:0000313" key="13">
    <source>
        <dbReference type="Proteomes" id="UP000199300"/>
    </source>
</evidence>
<comment type="catalytic activity">
    <reaction evidence="7">
        <text>cyclobutadipyrimidine (in DNA) = 2 pyrimidine residues (in DNA).</text>
        <dbReference type="EC" id="4.1.99.3"/>
    </reaction>
</comment>
<feature type="binding site" evidence="8">
    <location>
        <position position="269"/>
    </location>
    <ligand>
        <name>FAD</name>
        <dbReference type="ChEBI" id="CHEBI:57692"/>
    </ligand>
</feature>
<gene>
    <name evidence="12" type="ORF">SAMN04488134_104121</name>
</gene>
<feature type="site" description="Electron transfer via tryptophanyl radical" evidence="9">
    <location>
        <position position="356"/>
    </location>
</feature>
<dbReference type="Gene3D" id="1.10.579.10">
    <property type="entry name" value="DNA Cyclobutane Dipyrimidine Photolyase, subunit A, domain 3"/>
    <property type="match status" value="1"/>
</dbReference>
<dbReference type="Pfam" id="PF00875">
    <property type="entry name" value="DNA_photolyase"/>
    <property type="match status" value="1"/>
</dbReference>
<protein>
    <recommendedName>
        <fullName evidence="3">Deoxyribodipyrimidine photo-lyase</fullName>
        <ecNumber evidence="2">4.1.99.3</ecNumber>
    </recommendedName>
</protein>
<feature type="domain" description="Photolyase/cryptochrome alpha/beta" evidence="11">
    <location>
        <begin position="1"/>
        <end position="125"/>
    </location>
</feature>
<comment type="cofactor">
    <cofactor evidence="8">
        <name>FAD</name>
        <dbReference type="ChEBI" id="CHEBI:57692"/>
    </cofactor>
    <text evidence="8">Binds 1 FAD per subunit.</text>
</comment>
<proteinExistence type="inferred from homology"/>
<accession>A0A1H8ME41</accession>
<evidence type="ECO:0000256" key="7">
    <source>
        <dbReference type="ARBA" id="ARBA00033999"/>
    </source>
</evidence>
<organism evidence="12 13">
    <name type="scientific">Amphibacillus marinus</name>
    <dbReference type="NCBI Taxonomy" id="872970"/>
    <lineage>
        <taxon>Bacteria</taxon>
        <taxon>Bacillati</taxon>
        <taxon>Bacillota</taxon>
        <taxon>Bacilli</taxon>
        <taxon>Bacillales</taxon>
        <taxon>Bacillaceae</taxon>
        <taxon>Amphibacillus</taxon>
    </lineage>
</organism>
<dbReference type="SUPFAM" id="SSF48173">
    <property type="entry name" value="Cryptochrome/photolyase FAD-binding domain"/>
    <property type="match status" value="1"/>
</dbReference>